<dbReference type="EMBL" id="LHPJ01000005">
    <property type="protein sequence ID" value="KOO04675.1"/>
    <property type="molecule type" value="Genomic_DNA"/>
</dbReference>
<comment type="caution">
    <text evidence="1">The sequence shown here is derived from an EMBL/GenBank/DDBJ whole genome shotgun (WGS) entry which is preliminary data.</text>
</comment>
<evidence type="ECO:0000313" key="1">
    <source>
        <dbReference type="EMBL" id="KOO04675.1"/>
    </source>
</evidence>
<dbReference type="RefSeq" id="WP_053395086.1">
    <property type="nucleotide sequence ID" value="NZ_LHPJ01000005.1"/>
</dbReference>
<keyword evidence="2" id="KW-1185">Reference proteome</keyword>
<accession>A0A0M0HRF6</accession>
<dbReference type="AlphaFoldDB" id="A0A0M0HRF6"/>
<gene>
    <name evidence="1" type="ORF">AKJ17_07145</name>
</gene>
<dbReference type="STRING" id="693.AKJ17_07145"/>
<reference evidence="2" key="1">
    <citation type="submission" date="2015-08" db="EMBL/GenBank/DDBJ databases">
        <title>Vibrio galatheae sp. nov., a novel member of the Vibrionaceae family isolated from the Solomon Islands.</title>
        <authorList>
            <person name="Giubergia S."/>
            <person name="Machado H."/>
            <person name="Mateiu R.V."/>
            <person name="Gram L."/>
        </authorList>
    </citation>
    <scope>NUCLEOTIDE SEQUENCE [LARGE SCALE GENOMIC DNA]</scope>
    <source>
        <strain evidence="2">DSM 19584</strain>
    </source>
</reference>
<dbReference type="OrthoDB" id="8746278at2"/>
<sequence>MKHLWGLLVSLYAFGLNAQELAFEWDWMVSASSIQHQRSALLGEPPRHDTQALDALLDVEISGYNWTGLLAAKGSNILSNDSAAEYEGELVVQELFWQGEATLFDLPVDLTAGKLRLDWGVGYGYRPLDIFKPYRRNPVGIQVEEGALTVMGSYFDMQGDWSLVVSDSSSTQQAGSKLEEATEQTGVGFRRYALMGESEWQVLAYYDNVRHGLVGTSLVSVLNPAWAVHSSALYQRQYVTYQQNEWYQPVALDTQDHGYQVLLGVNWANEIGNYVIVEYWYDSRSWSRAQWDQALERIKMLNAQDSTRALARSYAQGLESANLVQHNVLFHWTLDTNAWSHWEWSNHLSWLNRLTPTVDLLYSPQDGGVVATQWLDYQAYDSGNASFNIEMALRFMSGDKDSIYATLSDKSMIFINFKGRF</sequence>
<protein>
    <submittedName>
        <fullName evidence="1">Beta-lactamase</fullName>
    </submittedName>
</protein>
<dbReference type="PATRIC" id="fig|693.5.peg.1461"/>
<proteinExistence type="predicted"/>
<evidence type="ECO:0000313" key="2">
    <source>
        <dbReference type="Proteomes" id="UP000037515"/>
    </source>
</evidence>
<dbReference type="Proteomes" id="UP000037515">
    <property type="component" value="Unassembled WGS sequence"/>
</dbReference>
<name>A0A0M0HRF6_VIBNE</name>
<organism evidence="1 2">
    <name type="scientific">Vibrio nereis</name>
    <dbReference type="NCBI Taxonomy" id="693"/>
    <lineage>
        <taxon>Bacteria</taxon>
        <taxon>Pseudomonadati</taxon>
        <taxon>Pseudomonadota</taxon>
        <taxon>Gammaproteobacteria</taxon>
        <taxon>Vibrionales</taxon>
        <taxon>Vibrionaceae</taxon>
        <taxon>Vibrio</taxon>
    </lineage>
</organism>